<dbReference type="EMBL" id="BPQR01000056">
    <property type="protein sequence ID" value="GJE07844.1"/>
    <property type="molecule type" value="Genomic_DNA"/>
</dbReference>
<evidence type="ECO:0008006" key="4">
    <source>
        <dbReference type="Google" id="ProtNLM"/>
    </source>
</evidence>
<reference evidence="2" key="2">
    <citation type="submission" date="2021-08" db="EMBL/GenBank/DDBJ databases">
        <authorList>
            <person name="Tani A."/>
            <person name="Ola A."/>
            <person name="Ogura Y."/>
            <person name="Katsura K."/>
            <person name="Hayashi T."/>
        </authorList>
    </citation>
    <scope>NUCLEOTIDE SEQUENCE</scope>
    <source>
        <strain evidence="2">LMG 23639</strain>
    </source>
</reference>
<name>A0ABQ4SXA6_9HYPH</name>
<dbReference type="RefSeq" id="WP_238277219.1">
    <property type="nucleotide sequence ID" value="NZ_BPQR01000056.1"/>
</dbReference>
<protein>
    <recommendedName>
        <fullName evidence="4">Helix-turn-helix domain-containing protein</fullName>
    </recommendedName>
</protein>
<evidence type="ECO:0000313" key="3">
    <source>
        <dbReference type="Proteomes" id="UP001055102"/>
    </source>
</evidence>
<proteinExistence type="predicted"/>
<organism evidence="2 3">
    <name type="scientific">Methylobacterium jeotgali</name>
    <dbReference type="NCBI Taxonomy" id="381630"/>
    <lineage>
        <taxon>Bacteria</taxon>
        <taxon>Pseudomonadati</taxon>
        <taxon>Pseudomonadota</taxon>
        <taxon>Alphaproteobacteria</taxon>
        <taxon>Hyphomicrobiales</taxon>
        <taxon>Methylobacteriaceae</taxon>
        <taxon>Methylobacterium</taxon>
    </lineage>
</organism>
<keyword evidence="3" id="KW-1185">Reference proteome</keyword>
<dbReference type="Pfam" id="PF13730">
    <property type="entry name" value="HTH_36"/>
    <property type="match status" value="1"/>
</dbReference>
<dbReference type="Gene3D" id="1.10.10.10">
    <property type="entry name" value="Winged helix-like DNA-binding domain superfamily/Winged helix DNA-binding domain"/>
    <property type="match status" value="1"/>
</dbReference>
<feature type="compositionally biased region" description="Basic and acidic residues" evidence="1">
    <location>
        <begin position="91"/>
        <end position="104"/>
    </location>
</feature>
<dbReference type="Proteomes" id="UP001055102">
    <property type="component" value="Unassembled WGS sequence"/>
</dbReference>
<sequence>MSIQALNLIMRTHIGDGVAKLVAIVLADYADPTTGEAWPKVESLAERCSQAPRTVQRKLKELAGLGIIAIEPQYRGRKQVANKYRILGVGDDPRRTGRGDRIDAGEPAPATGDTQSPLPENEAAGVTDGHPRGDGPDTPGVTLLSPLENPPFESTRGISSPQPPEGGRRAPKVFRGNGIERPVAPCRLRDVQPPLEGDVAGRFEALWAGAPEGSRIAADRIRAQREFAQLSAEDQQLAVGVMRSYRAHVERDQARAMALHTWLRKRRFMNLKPSAPKAASPAAGAVSRVFVRVDTPAWEAWADHDRAAGRVPKPATWSNQQRAEGWWFPSEFPGQAARAA</sequence>
<dbReference type="InterPro" id="IPR036388">
    <property type="entry name" value="WH-like_DNA-bd_sf"/>
</dbReference>
<evidence type="ECO:0000313" key="2">
    <source>
        <dbReference type="EMBL" id="GJE07844.1"/>
    </source>
</evidence>
<evidence type="ECO:0000256" key="1">
    <source>
        <dbReference type="SAM" id="MobiDB-lite"/>
    </source>
</evidence>
<comment type="caution">
    <text evidence="2">The sequence shown here is derived from an EMBL/GenBank/DDBJ whole genome shotgun (WGS) entry which is preliminary data.</text>
</comment>
<feature type="region of interest" description="Disordered" evidence="1">
    <location>
        <begin position="89"/>
        <end position="175"/>
    </location>
</feature>
<reference evidence="2" key="1">
    <citation type="journal article" date="2021" name="Front. Microbiol.">
        <title>Comprehensive Comparative Genomics and Phenotyping of Methylobacterium Species.</title>
        <authorList>
            <person name="Alessa O."/>
            <person name="Ogura Y."/>
            <person name="Fujitani Y."/>
            <person name="Takami H."/>
            <person name="Hayashi T."/>
            <person name="Sahin N."/>
            <person name="Tani A."/>
        </authorList>
    </citation>
    <scope>NUCLEOTIDE SEQUENCE</scope>
    <source>
        <strain evidence="2">LMG 23639</strain>
    </source>
</reference>
<gene>
    <name evidence="2" type="ORF">AOPFMNJM_3176</name>
</gene>
<accession>A0ABQ4SXA6</accession>